<dbReference type="SUPFAM" id="SSF53474">
    <property type="entry name" value="alpha/beta-Hydrolases"/>
    <property type="match status" value="1"/>
</dbReference>
<dbReference type="OMA" id="SKVWPFA"/>
<dbReference type="InterPro" id="IPR029058">
    <property type="entry name" value="AB_hydrolase_fold"/>
</dbReference>
<proteinExistence type="evidence at transcript level"/>
<reference evidence="3" key="1">
    <citation type="journal article" date="2008" name="BMC Genomics">
        <title>A conifer genomics resource of 200,000 spruce (Picea spp.) ESTs and 6,464 high-quality, sequence-finished full-length cDNAs for Sitka spruce (Picea sitchensis).</title>
        <authorList>
            <person name="Ralph S.G."/>
            <person name="Chun H.J."/>
            <person name="Kolosova N."/>
            <person name="Cooper D."/>
            <person name="Oddy C."/>
            <person name="Ritland C.E."/>
            <person name="Kirkpatrick R."/>
            <person name="Moore R."/>
            <person name="Barber S."/>
            <person name="Holt R.A."/>
            <person name="Jones S.J."/>
            <person name="Marra M.A."/>
            <person name="Douglas C.J."/>
            <person name="Ritland K."/>
            <person name="Bohlmann J."/>
        </authorList>
    </citation>
    <scope>NUCLEOTIDE SEQUENCE</scope>
    <source>
        <tissue evidence="3">Green portion of the leader tissue</tissue>
    </source>
</reference>
<dbReference type="InterPro" id="IPR050466">
    <property type="entry name" value="Carboxylest/Gibb_receptor"/>
</dbReference>
<sequence>MEETPSSLPIVFESPGFLRIYEDGTVERLIDRGTVPPSTQDDNFDEEKEGVASKDVLLDPQTGVFVRLYLPRLQVTDVKQKVPILVYFHGGGFCVESAASPLYHSYLNKVATEAKVIGVSVEYRRAPEHRLPAAYDDCFGVLEWLVRQAEAAEGVTIDPWLASHADFSKVFVAGDSAGGNIVHQVCIRASARNWDGLCLQGAILVHPFFAGEERIECELGTGAEVEGILKVVDGIWSISLPEGADRDHPFCNPDGPHSLALSTLVCPRTLVIVAEKDFLRDRGILYYEALKKAGKDVDLVMTEGENHVFHLLNPKSENAPLMMKRISDFMNSSSDH</sequence>
<dbReference type="GO" id="GO:0016787">
    <property type="term" value="F:hydrolase activity"/>
    <property type="evidence" value="ECO:0007669"/>
    <property type="project" value="InterPro"/>
</dbReference>
<evidence type="ECO:0000259" key="2">
    <source>
        <dbReference type="Pfam" id="PF07859"/>
    </source>
</evidence>
<dbReference type="Gene3D" id="3.40.50.1820">
    <property type="entry name" value="alpha/beta hydrolase"/>
    <property type="match status" value="1"/>
</dbReference>
<feature type="domain" description="Alpha/beta hydrolase fold-3" evidence="2">
    <location>
        <begin position="85"/>
        <end position="310"/>
    </location>
</feature>
<accession>A9NSG1</accession>
<dbReference type="AlphaFoldDB" id="A9NSG1"/>
<dbReference type="Pfam" id="PF07859">
    <property type="entry name" value="Abhydrolase_3"/>
    <property type="match status" value="1"/>
</dbReference>
<dbReference type="PANTHER" id="PTHR23024">
    <property type="entry name" value="ARYLACETAMIDE DEACETYLASE"/>
    <property type="match status" value="1"/>
</dbReference>
<organism evidence="3">
    <name type="scientific">Picea sitchensis</name>
    <name type="common">Sitka spruce</name>
    <name type="synonym">Pinus sitchensis</name>
    <dbReference type="NCBI Taxonomy" id="3332"/>
    <lineage>
        <taxon>Eukaryota</taxon>
        <taxon>Viridiplantae</taxon>
        <taxon>Streptophyta</taxon>
        <taxon>Embryophyta</taxon>
        <taxon>Tracheophyta</taxon>
        <taxon>Spermatophyta</taxon>
        <taxon>Pinopsida</taxon>
        <taxon>Pinidae</taxon>
        <taxon>Conifers I</taxon>
        <taxon>Pinales</taxon>
        <taxon>Pinaceae</taxon>
        <taxon>Picea</taxon>
    </lineage>
</organism>
<evidence type="ECO:0000313" key="3">
    <source>
        <dbReference type="EMBL" id="ABK23572.1"/>
    </source>
</evidence>
<name>A9NSG1_PICSI</name>
<dbReference type="InterPro" id="IPR013094">
    <property type="entry name" value="AB_hydrolase_3"/>
</dbReference>
<dbReference type="InterPro" id="IPR033140">
    <property type="entry name" value="Lipase_GDXG_put_SER_AS"/>
</dbReference>
<dbReference type="EMBL" id="EF084250">
    <property type="protein sequence ID" value="ABK23572.1"/>
    <property type="molecule type" value="mRNA"/>
</dbReference>
<dbReference type="PROSITE" id="PS01174">
    <property type="entry name" value="LIPASE_GDXG_SER"/>
    <property type="match status" value="1"/>
</dbReference>
<protein>
    <recommendedName>
        <fullName evidence="2">Alpha/beta hydrolase fold-3 domain-containing protein</fullName>
    </recommendedName>
</protein>
<dbReference type="PANTHER" id="PTHR23024:SF635">
    <property type="entry name" value="OS07G0162700 PROTEIN"/>
    <property type="match status" value="1"/>
</dbReference>
<feature type="active site" evidence="1">
    <location>
        <position position="176"/>
    </location>
</feature>
<evidence type="ECO:0000256" key="1">
    <source>
        <dbReference type="PROSITE-ProRule" id="PRU10038"/>
    </source>
</evidence>